<organism evidence="1 2">
    <name type="scientific">Spiroplasma cantharicola</name>
    <dbReference type="NCBI Taxonomy" id="362837"/>
    <lineage>
        <taxon>Bacteria</taxon>
        <taxon>Bacillati</taxon>
        <taxon>Mycoplasmatota</taxon>
        <taxon>Mollicutes</taxon>
        <taxon>Entomoplasmatales</taxon>
        <taxon>Spiroplasmataceae</taxon>
        <taxon>Spiroplasma</taxon>
    </lineage>
</organism>
<dbReference type="Pfam" id="PF12974">
    <property type="entry name" value="Phosphonate-bd"/>
    <property type="match status" value="1"/>
</dbReference>
<accession>A0A0M4KBU1</accession>
<evidence type="ECO:0000313" key="2">
    <source>
        <dbReference type="Proteomes" id="UP000063919"/>
    </source>
</evidence>
<proteinExistence type="predicted"/>
<name>A0A0M4KBU1_9MOLU</name>
<evidence type="ECO:0000313" key="1">
    <source>
        <dbReference type="EMBL" id="ALD66102.1"/>
    </source>
</evidence>
<dbReference type="Gene3D" id="3.40.190.10">
    <property type="entry name" value="Periplasmic binding protein-like II"/>
    <property type="match status" value="1"/>
</dbReference>
<dbReference type="EMBL" id="CP012622">
    <property type="protein sequence ID" value="ALD66102.1"/>
    <property type="molecule type" value="Genomic_DNA"/>
</dbReference>
<keyword evidence="2" id="KW-1185">Reference proteome</keyword>
<dbReference type="Proteomes" id="UP000063919">
    <property type="component" value="Chromosome"/>
</dbReference>
<dbReference type="NCBIfam" id="NF038029">
    <property type="entry name" value="LP_plasma"/>
    <property type="match status" value="1"/>
</dbReference>
<reference evidence="1 2" key="1">
    <citation type="journal article" date="2015" name="Genome Announc.">
        <title>Complete Genome Sequence of Spiroplasma cantharicola CC-1T (DSM 21588), a Bacterium Isolated from Soldier Beetle (Cantharis carolinus).</title>
        <authorList>
            <person name="Lo W.S."/>
            <person name="Liu P.Y."/>
            <person name="Kuo C.H."/>
        </authorList>
    </citation>
    <scope>NUCLEOTIDE SEQUENCE [LARGE SCALE GENOMIC DNA]</scope>
    <source>
        <strain evidence="1 2">CC-1</strain>
    </source>
</reference>
<dbReference type="RefSeq" id="WP_053945875.1">
    <property type="nucleotide sequence ID" value="NZ_CP012622.1"/>
</dbReference>
<dbReference type="InterPro" id="IPR054816">
    <property type="entry name" value="Lipoprotein_mollicutes-type_CS"/>
</dbReference>
<dbReference type="OrthoDB" id="9776786at2"/>
<sequence length="417" mass="46639">MKKLLSILGSASIVVSSGTYVIACNPNKDTINILFVPSQNSTEIINTVKPLEEKLANELAKIAQADNRISTKKVKIAPSTSYEVAGKTLQDGKAHLAFLPVNTYAKYRGQEKDKAFDKEGILLNASRAGAKPETTFSQFLDEQNKFNLSLAMEEVTSEASLELSKHYNKMVKDNPEEVKTQESAKKLLLDQDNEVSYYRSYIYANNKFLSDNQFDINSFENGEEYKAALKELILKGAKDKKFQFTFGASKTSSSGVLYPMLWLQDVLGIEDNELKDLWQNKHEQGSYPQASQEVSNATSNYAVGFSDIRMESKSSTDVENAFKNTTVIGATEPIVNDLIAYSKKTIKDEIFKNDLRTAFKNLIADKDNASIFEIYNHTGYVGPINIENSNDFEIATDKTITDTTNSTQALLDKMKNW</sequence>
<dbReference type="AlphaFoldDB" id="A0A0M4KBU1"/>
<protein>
    <submittedName>
        <fullName evidence="1">Phosphonate ABC transporter phosphonate-binding protein</fullName>
    </submittedName>
</protein>
<dbReference type="STRING" id="362837.SCANT_v1c01920"/>
<dbReference type="KEGG" id="scj:SCANT_v1c01920"/>
<dbReference type="PATRIC" id="fig|362837.3.peg.193"/>
<gene>
    <name evidence="1" type="primary">phnD</name>
    <name evidence="1" type="ORF">SCANT_v1c01920</name>
</gene>